<dbReference type="InterPro" id="IPR027417">
    <property type="entry name" value="P-loop_NTPase"/>
</dbReference>
<dbReference type="Pfam" id="PF08707">
    <property type="entry name" value="PriCT_2"/>
    <property type="match status" value="1"/>
</dbReference>
<dbReference type="Pfam" id="PF13481">
    <property type="entry name" value="AAA_25"/>
    <property type="match status" value="1"/>
</dbReference>
<accession>A0A8S5MA21</accession>
<dbReference type="InterPro" id="IPR014819">
    <property type="entry name" value="PriCT_2"/>
</dbReference>
<sequence length="698" mass="78914">MSKIDLRPLLECIPPAACTYEEWINVGMALCHEGYSVDVWNDWSRKDPERYHDGECHKKWQSFKGNPNPVTGATITQMAKDYGWQPHTKEDGNKVMDWDDTVTDNVVIVDQHYVQESEIKEPAQWNPADEIIRYLEALFDRSDKVGIVMSSFRRDDGKYSPSGSGTYSLTAGEYISRIKKYQRNGYSIKDIIGYALADYDEKAGAWIRFNPLDGKGIKNENVSNYKYALVESDTLPPGKQKSIIEELELPVAALVYSGNKSIHAIVHIDAASQEEYRRRVDYLYKVCRKNGLPVDGADRNPSRLSRLPGIMRNGKKQFLMATNIGKEDFDGWKEWIETVNDDLPDPEDLSDVWNNMPDLSPSLIDGVLRQGHKMLISGPSKAGKSFALIELCIAIAEGTQWCGFQCTQGRVLYVNLELDRASCLHRFKDVYTALDLRPDYISNIDVWNLRGKSLPMDQLAPKLIRRAQKKNYIAIVIDPIYKIITGDENSADQMARFCNQFDKVCTELSAAVIYCHHHSKGGQGMKRSMDRASGSGVFARDPDAILDMIQLCVNNDSRRTDYDRDADKAAGVTVKPTAWRIAGTLREFPMFEPVNMWFTYPIHRLDDTGVLAMAAEDGSLEDVRAKGREAGNKAKARQKEDRISQVDTAYENLSMGGKEIVTVKDMAAYLDVSEKTVRRDILANGNYELGEGKIYHRK</sequence>
<feature type="domain" description="Primase C-terminal 2" evidence="4">
    <location>
        <begin position="8"/>
        <end position="79"/>
    </location>
</feature>
<dbReference type="InterPro" id="IPR038724">
    <property type="entry name" value="RepA"/>
</dbReference>
<organism evidence="5">
    <name type="scientific">Siphoviridae sp. ctrG012</name>
    <dbReference type="NCBI Taxonomy" id="2826475"/>
    <lineage>
        <taxon>Viruses</taxon>
        <taxon>Duplodnaviria</taxon>
        <taxon>Heunggongvirae</taxon>
        <taxon>Uroviricota</taxon>
        <taxon>Caudoviricetes</taxon>
    </lineage>
</organism>
<dbReference type="Gene3D" id="3.40.50.300">
    <property type="entry name" value="P-loop containing nucleotide triphosphate hydrolases"/>
    <property type="match status" value="1"/>
</dbReference>
<dbReference type="GO" id="GO:0016817">
    <property type="term" value="F:hydrolase activity, acting on acid anhydrides"/>
    <property type="evidence" value="ECO:0007669"/>
    <property type="project" value="InterPro"/>
</dbReference>
<evidence type="ECO:0000256" key="2">
    <source>
        <dbReference type="ARBA" id="ARBA00023163"/>
    </source>
</evidence>
<dbReference type="CDD" id="cd01125">
    <property type="entry name" value="RepA_RSF1010_like"/>
    <property type="match status" value="1"/>
</dbReference>
<dbReference type="Pfam" id="PF08220">
    <property type="entry name" value="HTH_DeoR"/>
    <property type="match status" value="1"/>
</dbReference>
<dbReference type="EMBL" id="BK014857">
    <property type="protein sequence ID" value="DAD79068.1"/>
    <property type="molecule type" value="Genomic_DNA"/>
</dbReference>
<evidence type="ECO:0000256" key="1">
    <source>
        <dbReference type="ARBA" id="ARBA00023015"/>
    </source>
</evidence>
<keyword evidence="1" id="KW-0805">Transcription regulation</keyword>
<dbReference type="InterPro" id="IPR001034">
    <property type="entry name" value="DeoR_HTH"/>
</dbReference>
<name>A0A8S5MA21_9CAUD</name>
<reference evidence="5" key="1">
    <citation type="journal article" date="2021" name="Proc. Natl. Acad. Sci. U.S.A.">
        <title>A Catalog of Tens of Thousands of Viruses from Human Metagenomes Reveals Hidden Associations with Chronic Diseases.</title>
        <authorList>
            <person name="Tisza M.J."/>
            <person name="Buck C.B."/>
        </authorList>
    </citation>
    <scope>NUCLEOTIDE SEQUENCE</scope>
    <source>
        <strain evidence="5">CtrG012</strain>
    </source>
</reference>
<proteinExistence type="predicted"/>
<evidence type="ECO:0000313" key="5">
    <source>
        <dbReference type="EMBL" id="DAD79068.1"/>
    </source>
</evidence>
<evidence type="ECO:0000259" key="3">
    <source>
        <dbReference type="Pfam" id="PF08220"/>
    </source>
</evidence>
<dbReference type="SUPFAM" id="SSF52540">
    <property type="entry name" value="P-loop containing nucleoside triphosphate hydrolases"/>
    <property type="match status" value="1"/>
</dbReference>
<protein>
    <submittedName>
        <fullName evidence="5">Regulatory protein repA</fullName>
    </submittedName>
</protein>
<feature type="domain" description="HTH deoR-type" evidence="3">
    <location>
        <begin position="660"/>
        <end position="681"/>
    </location>
</feature>
<keyword evidence="2" id="KW-0804">Transcription</keyword>
<dbReference type="GO" id="GO:0003700">
    <property type="term" value="F:DNA-binding transcription factor activity"/>
    <property type="evidence" value="ECO:0007669"/>
    <property type="project" value="InterPro"/>
</dbReference>
<evidence type="ECO:0000259" key="4">
    <source>
        <dbReference type="Pfam" id="PF08707"/>
    </source>
</evidence>